<reference evidence="3 4" key="1">
    <citation type="submission" date="2019-03" db="EMBL/GenBank/DDBJ databases">
        <title>Genomic Encyclopedia of Type Strains, Phase IV (KMG-IV): sequencing the most valuable type-strain genomes for metagenomic binning, comparative biology and taxonomic classification.</title>
        <authorList>
            <person name="Goeker M."/>
        </authorList>
    </citation>
    <scope>NUCLEOTIDE SEQUENCE [LARGE SCALE GENOMIC DNA]</scope>
    <source>
        <strain evidence="3 4">DSM 102969</strain>
    </source>
</reference>
<dbReference type="InterPro" id="IPR001789">
    <property type="entry name" value="Sig_transdc_resp-reg_receiver"/>
</dbReference>
<feature type="domain" description="Response regulatory" evidence="2">
    <location>
        <begin position="10"/>
        <end position="126"/>
    </location>
</feature>
<evidence type="ECO:0000313" key="3">
    <source>
        <dbReference type="EMBL" id="TDP84252.1"/>
    </source>
</evidence>
<sequence length="139" mass="15357">MSETTDIPETVLVVEDDVIVRLVLADYLRLCGYRVFEATDGDEAMTVLGHPDWSVDVVLTALTPGNERPGFLLAERIRRVHAGVEVILARSPSGAVKAAGDLCERGPDHEKPYDPRLAVERIRLLRRGPTTRPFDRPAA</sequence>
<dbReference type="Pfam" id="PF00072">
    <property type="entry name" value="Response_reg"/>
    <property type="match status" value="1"/>
</dbReference>
<dbReference type="Gene3D" id="3.40.50.2300">
    <property type="match status" value="1"/>
</dbReference>
<dbReference type="GO" id="GO:0000160">
    <property type="term" value="P:phosphorelay signal transduction system"/>
    <property type="evidence" value="ECO:0007669"/>
    <property type="project" value="InterPro"/>
</dbReference>
<proteinExistence type="predicted"/>
<dbReference type="SMART" id="SM00448">
    <property type="entry name" value="REC"/>
    <property type="match status" value="1"/>
</dbReference>
<evidence type="ECO:0000313" key="4">
    <source>
        <dbReference type="Proteomes" id="UP000294547"/>
    </source>
</evidence>
<name>A0A4R6RDM8_9HYPH</name>
<comment type="caution">
    <text evidence="3">The sequence shown here is derived from an EMBL/GenBank/DDBJ whole genome shotgun (WGS) entry which is preliminary data.</text>
</comment>
<dbReference type="AlphaFoldDB" id="A0A4R6RDM8"/>
<keyword evidence="4" id="KW-1185">Reference proteome</keyword>
<dbReference type="InterPro" id="IPR011006">
    <property type="entry name" value="CheY-like_superfamily"/>
</dbReference>
<dbReference type="SUPFAM" id="SSF52172">
    <property type="entry name" value="CheY-like"/>
    <property type="match status" value="1"/>
</dbReference>
<dbReference type="Proteomes" id="UP000294547">
    <property type="component" value="Unassembled WGS sequence"/>
</dbReference>
<dbReference type="RefSeq" id="WP_126540242.1">
    <property type="nucleotide sequence ID" value="NZ_BSPM01000002.1"/>
</dbReference>
<evidence type="ECO:0000259" key="2">
    <source>
        <dbReference type="PROSITE" id="PS50110"/>
    </source>
</evidence>
<dbReference type="PROSITE" id="PS50110">
    <property type="entry name" value="RESPONSE_REGULATORY"/>
    <property type="match status" value="1"/>
</dbReference>
<evidence type="ECO:0000256" key="1">
    <source>
        <dbReference type="PROSITE-ProRule" id="PRU00169"/>
    </source>
</evidence>
<dbReference type="EMBL" id="SNXY01000008">
    <property type="protein sequence ID" value="TDP84252.1"/>
    <property type="molecule type" value="Genomic_DNA"/>
</dbReference>
<gene>
    <name evidence="3" type="ORF">EDD54_2858</name>
</gene>
<dbReference type="OrthoDB" id="7210814at2"/>
<organism evidence="3 4">
    <name type="scientific">Oharaeibacter diazotrophicus</name>
    <dbReference type="NCBI Taxonomy" id="1920512"/>
    <lineage>
        <taxon>Bacteria</taxon>
        <taxon>Pseudomonadati</taxon>
        <taxon>Pseudomonadota</taxon>
        <taxon>Alphaproteobacteria</taxon>
        <taxon>Hyphomicrobiales</taxon>
        <taxon>Pleomorphomonadaceae</taxon>
        <taxon>Oharaeibacter</taxon>
    </lineage>
</organism>
<comment type="caution">
    <text evidence="1">Lacks conserved residue(s) required for the propagation of feature annotation.</text>
</comment>
<protein>
    <submittedName>
        <fullName evidence="3">Response regulator receiver domain-containing protein</fullName>
    </submittedName>
</protein>
<accession>A0A4R6RDM8</accession>